<feature type="transmembrane region" description="Helical" evidence="1">
    <location>
        <begin position="12"/>
        <end position="39"/>
    </location>
</feature>
<reference evidence="3" key="1">
    <citation type="submission" date="2016-10" db="EMBL/GenBank/DDBJ databases">
        <authorList>
            <person name="Varghese N."/>
            <person name="Submissions S."/>
        </authorList>
    </citation>
    <scope>NUCLEOTIDE SEQUENCE [LARGE SCALE GENOMIC DNA]</scope>
    <source>
        <strain evidence="3">DSM 13078</strain>
    </source>
</reference>
<evidence type="ECO:0000313" key="3">
    <source>
        <dbReference type="Proteomes" id="UP000199161"/>
    </source>
</evidence>
<feature type="transmembrane region" description="Helical" evidence="1">
    <location>
        <begin position="164"/>
        <end position="190"/>
    </location>
</feature>
<name>A0A1I1FI34_NATHA</name>
<dbReference type="PANTHER" id="PTHR31272">
    <property type="entry name" value="CYTOCHROME C-TYPE BIOGENESIS PROTEIN HI_1454-RELATED"/>
    <property type="match status" value="1"/>
</dbReference>
<organism evidence="2 3">
    <name type="scientific">Natronobacterium haloterrestre</name>
    <name type="common">Halobiforma haloterrestris</name>
    <dbReference type="NCBI Taxonomy" id="148448"/>
    <lineage>
        <taxon>Archaea</taxon>
        <taxon>Methanobacteriati</taxon>
        <taxon>Methanobacteriota</taxon>
        <taxon>Stenosarchaea group</taxon>
        <taxon>Halobacteria</taxon>
        <taxon>Halobacteriales</taxon>
        <taxon>Natrialbaceae</taxon>
        <taxon>Natronobacterium</taxon>
    </lineage>
</organism>
<dbReference type="PANTHER" id="PTHR31272:SF9">
    <property type="entry name" value="BLL1027 PROTEIN"/>
    <property type="match status" value="1"/>
</dbReference>
<dbReference type="AlphaFoldDB" id="A0A1I1FI34"/>
<accession>A0A1I1FI34</accession>
<evidence type="ECO:0000313" key="2">
    <source>
        <dbReference type="EMBL" id="SFB98974.1"/>
    </source>
</evidence>
<feature type="transmembrane region" description="Helical" evidence="1">
    <location>
        <begin position="202"/>
        <end position="222"/>
    </location>
</feature>
<keyword evidence="1" id="KW-1133">Transmembrane helix</keyword>
<dbReference type="Proteomes" id="UP000199161">
    <property type="component" value="Unassembled WGS sequence"/>
</dbReference>
<dbReference type="InterPro" id="IPR051790">
    <property type="entry name" value="Cytochrome_c-biogenesis_DsbD"/>
</dbReference>
<proteinExistence type="predicted"/>
<protein>
    <submittedName>
        <fullName evidence="2">Cytochrome c-type biogenesis protein</fullName>
    </submittedName>
</protein>
<keyword evidence="1" id="KW-0812">Transmembrane</keyword>
<feature type="transmembrane region" description="Helical" evidence="1">
    <location>
        <begin position="93"/>
        <end position="118"/>
    </location>
</feature>
<evidence type="ECO:0000256" key="1">
    <source>
        <dbReference type="SAM" id="Phobius"/>
    </source>
</evidence>
<feature type="transmembrane region" description="Helical" evidence="1">
    <location>
        <begin position="60"/>
        <end position="81"/>
    </location>
</feature>
<keyword evidence="1" id="KW-0472">Membrane</keyword>
<feature type="transmembrane region" description="Helical" evidence="1">
    <location>
        <begin position="125"/>
        <end position="152"/>
    </location>
</feature>
<keyword evidence="3" id="KW-1185">Reference proteome</keyword>
<gene>
    <name evidence="2" type="ORF">SAMN05444422_103382</name>
</gene>
<sequence>MSDVATGELLGTMLFALGIGVATFFSPCAYALLPGYVGYYVAATGEETTPPLSGTLARGIAAAVGAMSVLGVLSVAAILAGETVERALPLLEYGVGVALIVLGLWVLYGGSGAVHVLLPERRSTVLGFGLFGAMYALAATACVLPVFLGLAFRSLTMPPLETALVLGTYAAGFGTLMIAVTVATAFGYTLGAGRIANYVDRVIRIAGVVLVIAGVGQLYVAAV</sequence>
<dbReference type="EMBL" id="FOKW01000003">
    <property type="protein sequence ID" value="SFB98974.1"/>
    <property type="molecule type" value="Genomic_DNA"/>
</dbReference>